<evidence type="ECO:0000256" key="4">
    <source>
        <dbReference type="ARBA" id="ARBA00022643"/>
    </source>
</evidence>
<organism evidence="11 12">
    <name type="scientific">Iodobacter fluviatilis</name>
    <dbReference type="NCBI Taxonomy" id="537"/>
    <lineage>
        <taxon>Bacteria</taxon>
        <taxon>Pseudomonadati</taxon>
        <taxon>Pseudomonadota</taxon>
        <taxon>Betaproteobacteria</taxon>
        <taxon>Neisseriales</taxon>
        <taxon>Chitinibacteraceae</taxon>
        <taxon>Iodobacter</taxon>
    </lineage>
</organism>
<keyword evidence="2 10" id="KW-0597">Phosphoprotein</keyword>
<sequence length="339" mass="35858">MNTSPFFIKPTPLQVVMLKVAAALLPGIIALTWAFGVGVLVQIALALLTALLAEAACLKLRNYPIKPFILDGSAAVTALLLALSMPPLAPWWVVVLASLIAICLAKHLYGGLGQNPFNPAMVGFAVMIVSFPAQMSRWAAPLALDMPHLDSITQVITIFSGAVPAAFDAMASATPLDTIKTGLKAHQDLADVMGAPLFGNLAGVGSEWAAAGFLLGGLYLLRAKLIPWQIPVGFLGAFMLTASVFYGIDPANYSPPWFHLFSGAAILGAFFIVSDPVTAPTTPRGRLIFAALAGLLTYMIRMFGAYPDGVAFAVLIMNIATPFIDQYTQPPVFGRKAKT</sequence>
<dbReference type="PANTHER" id="PTHR30578:SF0">
    <property type="entry name" value="ION-TRANSLOCATING OXIDOREDUCTASE COMPLEX SUBUNIT D"/>
    <property type="match status" value="1"/>
</dbReference>
<comment type="subunit">
    <text evidence="10">The complex is composed of six subunits: RnfA, RnfB, RnfC, RnfD, RnfE and RnfG.</text>
</comment>
<keyword evidence="9 10" id="KW-0472">Membrane</keyword>
<dbReference type="KEGG" id="ifl:C1H71_11130"/>
<keyword evidence="10" id="KW-0997">Cell inner membrane</keyword>
<proteinExistence type="inferred from homology"/>
<evidence type="ECO:0000256" key="6">
    <source>
        <dbReference type="ARBA" id="ARBA00022967"/>
    </source>
</evidence>
<evidence type="ECO:0000256" key="7">
    <source>
        <dbReference type="ARBA" id="ARBA00022982"/>
    </source>
</evidence>
<dbReference type="HAMAP" id="MF_00462">
    <property type="entry name" value="RsxD_RnfD"/>
    <property type="match status" value="1"/>
</dbReference>
<dbReference type="Proteomes" id="UP000515917">
    <property type="component" value="Chromosome"/>
</dbReference>
<keyword evidence="7 10" id="KW-0249">Electron transport</keyword>
<comment type="cofactor">
    <cofactor evidence="10">
        <name>FMN</name>
        <dbReference type="ChEBI" id="CHEBI:58210"/>
    </cofactor>
</comment>
<keyword evidence="5 10" id="KW-0812">Transmembrane</keyword>
<dbReference type="GO" id="GO:0005886">
    <property type="term" value="C:plasma membrane"/>
    <property type="evidence" value="ECO:0007669"/>
    <property type="project" value="UniProtKB-SubCell"/>
</dbReference>
<dbReference type="AlphaFoldDB" id="A0A7G3GA38"/>
<evidence type="ECO:0000313" key="11">
    <source>
        <dbReference type="EMBL" id="QBC44028.1"/>
    </source>
</evidence>
<dbReference type="InterPro" id="IPR011303">
    <property type="entry name" value="RnfD_bac"/>
</dbReference>
<evidence type="ECO:0000256" key="9">
    <source>
        <dbReference type="ARBA" id="ARBA00023136"/>
    </source>
</evidence>
<feature type="transmembrane region" description="Helical" evidence="10">
    <location>
        <begin position="285"/>
        <end position="304"/>
    </location>
</feature>
<evidence type="ECO:0000313" key="12">
    <source>
        <dbReference type="Proteomes" id="UP000515917"/>
    </source>
</evidence>
<keyword evidence="3 10" id="KW-0285">Flavoprotein</keyword>
<feature type="transmembrane region" description="Helical" evidence="10">
    <location>
        <begin position="254"/>
        <end position="273"/>
    </location>
</feature>
<dbReference type="RefSeq" id="WP_130106585.1">
    <property type="nucleotide sequence ID" value="NZ_CP025781.1"/>
</dbReference>
<keyword evidence="6 10" id="KW-1278">Translocase</keyword>
<feature type="transmembrane region" description="Helical" evidence="10">
    <location>
        <begin position="121"/>
        <end position="140"/>
    </location>
</feature>
<feature type="transmembrane region" description="Helical" evidence="10">
    <location>
        <begin position="197"/>
        <end position="221"/>
    </location>
</feature>
<dbReference type="EMBL" id="CP025781">
    <property type="protein sequence ID" value="QBC44028.1"/>
    <property type="molecule type" value="Genomic_DNA"/>
</dbReference>
<comment type="similarity">
    <text evidence="10">Belongs to the NqrB/RnfD family.</text>
</comment>
<dbReference type="NCBIfam" id="TIGR01946">
    <property type="entry name" value="rnfD"/>
    <property type="match status" value="1"/>
</dbReference>
<keyword evidence="10" id="KW-1003">Cell membrane</keyword>
<dbReference type="GO" id="GO:0055085">
    <property type="term" value="P:transmembrane transport"/>
    <property type="evidence" value="ECO:0007669"/>
    <property type="project" value="InterPro"/>
</dbReference>
<feature type="transmembrane region" description="Helical" evidence="10">
    <location>
        <begin position="89"/>
        <end position="109"/>
    </location>
</feature>
<keyword evidence="12" id="KW-1185">Reference proteome</keyword>
<dbReference type="PANTHER" id="PTHR30578">
    <property type="entry name" value="ELECTRON TRANSPORT COMPLEX PROTEIN RNFD"/>
    <property type="match status" value="1"/>
</dbReference>
<comment type="function">
    <text evidence="10">Part of a membrane-bound complex that couples electron transfer with translocation of ions across the membrane.</text>
</comment>
<dbReference type="InterPro" id="IPR004338">
    <property type="entry name" value="NqrB/RnfD"/>
</dbReference>
<evidence type="ECO:0000256" key="5">
    <source>
        <dbReference type="ARBA" id="ARBA00022692"/>
    </source>
</evidence>
<name>A0A7G3GA38_9NEIS</name>
<dbReference type="Pfam" id="PF03116">
    <property type="entry name" value="NQR2_RnfD_RnfE"/>
    <property type="match status" value="1"/>
</dbReference>
<feature type="transmembrane region" description="Helical" evidence="10">
    <location>
        <begin position="228"/>
        <end position="248"/>
    </location>
</feature>
<keyword evidence="4 10" id="KW-0288">FMN</keyword>
<evidence type="ECO:0000256" key="8">
    <source>
        <dbReference type="ARBA" id="ARBA00022989"/>
    </source>
</evidence>
<evidence type="ECO:0000256" key="1">
    <source>
        <dbReference type="ARBA" id="ARBA00022448"/>
    </source>
</evidence>
<reference evidence="11 12" key="1">
    <citation type="submission" date="2018-01" db="EMBL/GenBank/DDBJ databases">
        <title>Genome sequence of Iodobacter sp. strain PCH194 isolated from Indian Trans-Himalaya.</title>
        <authorList>
            <person name="Kumar V."/>
            <person name="Thakur V."/>
            <person name="Kumar S."/>
            <person name="Singh D."/>
        </authorList>
    </citation>
    <scope>NUCLEOTIDE SEQUENCE [LARGE SCALE GENOMIC DNA]</scope>
    <source>
        <strain evidence="11 12">PCH194</strain>
    </source>
</reference>
<gene>
    <name evidence="10" type="primary">rnfD</name>
    <name evidence="11" type="ORF">C1H71_11130</name>
</gene>
<protein>
    <recommendedName>
        <fullName evidence="10">Ion-translocating oxidoreductase complex subunit D</fullName>
        <ecNumber evidence="10">7.-.-.-</ecNumber>
    </recommendedName>
    <alternativeName>
        <fullName evidence="10">Rnf electron transport complex subunit D</fullName>
    </alternativeName>
</protein>
<feature type="modified residue" description="FMN phosphoryl threonine" evidence="10">
    <location>
        <position position="174"/>
    </location>
</feature>
<dbReference type="GO" id="GO:0022900">
    <property type="term" value="P:electron transport chain"/>
    <property type="evidence" value="ECO:0007669"/>
    <property type="project" value="UniProtKB-UniRule"/>
</dbReference>
<evidence type="ECO:0000256" key="10">
    <source>
        <dbReference type="HAMAP-Rule" id="MF_00462"/>
    </source>
</evidence>
<keyword evidence="1 10" id="KW-0813">Transport</keyword>
<evidence type="ECO:0000256" key="2">
    <source>
        <dbReference type="ARBA" id="ARBA00022553"/>
    </source>
</evidence>
<comment type="subcellular location">
    <subcellularLocation>
        <location evidence="10">Cell inner membrane</location>
        <topology evidence="10">Multi-pass membrane protein</topology>
    </subcellularLocation>
</comment>
<keyword evidence="8 10" id="KW-1133">Transmembrane helix</keyword>
<evidence type="ECO:0000256" key="3">
    <source>
        <dbReference type="ARBA" id="ARBA00022630"/>
    </source>
</evidence>
<accession>A0A7G3GA38</accession>
<dbReference type="EC" id="7.-.-.-" evidence="10"/>
<feature type="transmembrane region" description="Helical" evidence="10">
    <location>
        <begin position="20"/>
        <end position="53"/>
    </location>
</feature>